<feature type="transmembrane region" description="Helical" evidence="1">
    <location>
        <begin position="46"/>
        <end position="67"/>
    </location>
</feature>
<dbReference type="OrthoDB" id="7173339at2"/>
<dbReference type="Proteomes" id="UP000030988">
    <property type="component" value="Unassembled WGS sequence"/>
</dbReference>
<protein>
    <recommendedName>
        <fullName evidence="2">Ancillary SecYEG translocon subunit/Cell division coordinator CpoB TPR domain-containing protein</fullName>
    </recommendedName>
</protein>
<evidence type="ECO:0000313" key="3">
    <source>
        <dbReference type="EMBL" id="KHL26409.1"/>
    </source>
</evidence>
<comment type="caution">
    <text evidence="3">The sequence shown here is derived from an EMBL/GenBank/DDBJ whole genome shotgun (WGS) entry which is preliminary data.</text>
</comment>
<proteinExistence type="predicted"/>
<dbReference type="EMBL" id="JTDN01000001">
    <property type="protein sequence ID" value="KHL26409.1"/>
    <property type="molecule type" value="Genomic_DNA"/>
</dbReference>
<sequence length="263" mass="28036">MALPSDIDNARAERAAVRRQAEESVMVREVNEAVRKEEFSELARRYAVPVGLAILAVLLALGGWLFWRDRQAAAQEAQSEQLVSALDELEGGSPEQAAKELAAIAEDADGVALLSARLAQAGLALRGERRDEALTIYREISADAGAPKPYRDIATIRLAAAEFEDVPPQTIVDRLKPLAVPGNPWFGSAGEMVAMAYLKQNRTDLAGPLLVQIARDDAVPPTLRSRTRQLAGLLGFDAVDEGDLALGGNTPAAAPAAPAPQQD</sequence>
<dbReference type="STRING" id="1572751.PK98_08180"/>
<keyword evidence="1" id="KW-1133">Transmembrane helix</keyword>
<keyword evidence="1" id="KW-0812">Transmembrane</keyword>
<evidence type="ECO:0000256" key="1">
    <source>
        <dbReference type="SAM" id="Phobius"/>
    </source>
</evidence>
<organism evidence="3 4">
    <name type="scientific">Croceibacterium mercuriale</name>
    <dbReference type="NCBI Taxonomy" id="1572751"/>
    <lineage>
        <taxon>Bacteria</taxon>
        <taxon>Pseudomonadati</taxon>
        <taxon>Pseudomonadota</taxon>
        <taxon>Alphaproteobacteria</taxon>
        <taxon>Sphingomonadales</taxon>
        <taxon>Erythrobacteraceae</taxon>
        <taxon>Croceibacterium</taxon>
    </lineage>
</organism>
<dbReference type="RefSeq" id="WP_039095655.1">
    <property type="nucleotide sequence ID" value="NZ_JTDN01000001.1"/>
</dbReference>
<reference evidence="3 4" key="1">
    <citation type="submission" date="2014-11" db="EMBL/GenBank/DDBJ databases">
        <title>Draft genome sequence of Kirrobacter mercurialis.</title>
        <authorList>
            <person name="Coil D.A."/>
            <person name="Eisen J.A."/>
        </authorList>
    </citation>
    <scope>NUCLEOTIDE SEQUENCE [LARGE SCALE GENOMIC DNA]</scope>
    <source>
        <strain evidence="3 4">Coronado</strain>
    </source>
</reference>
<dbReference type="Pfam" id="PF09976">
    <property type="entry name" value="TPR_21"/>
    <property type="match status" value="1"/>
</dbReference>
<accession>A0A0B2BY82</accession>
<keyword evidence="4" id="KW-1185">Reference proteome</keyword>
<keyword evidence="1" id="KW-0472">Membrane</keyword>
<dbReference type="InterPro" id="IPR018704">
    <property type="entry name" value="SecYEG/CpoB_TPR"/>
</dbReference>
<gene>
    <name evidence="3" type="ORF">PK98_08180</name>
</gene>
<dbReference type="AlphaFoldDB" id="A0A0B2BY82"/>
<feature type="domain" description="Ancillary SecYEG translocon subunit/Cell division coordinator CpoB TPR" evidence="2">
    <location>
        <begin position="45"/>
        <end position="163"/>
    </location>
</feature>
<evidence type="ECO:0000313" key="4">
    <source>
        <dbReference type="Proteomes" id="UP000030988"/>
    </source>
</evidence>
<evidence type="ECO:0000259" key="2">
    <source>
        <dbReference type="Pfam" id="PF09976"/>
    </source>
</evidence>
<name>A0A0B2BY82_9SPHN</name>